<comment type="subcellular location">
    <subcellularLocation>
        <location evidence="1">Nucleus</location>
    </subcellularLocation>
</comment>
<dbReference type="OMA" id="IDAYWKR"/>
<reference evidence="7" key="1">
    <citation type="journal article" date="2008" name="PLoS Genet.">
        <title>Genomic islands in the pathogenic filamentous fungus Aspergillus fumigatus.</title>
        <authorList>
            <person name="Fedorova N.D."/>
            <person name="Khaldi N."/>
            <person name="Joardar V.S."/>
            <person name="Maiti R."/>
            <person name="Amedeo P."/>
            <person name="Anderson M.J."/>
            <person name="Crabtree J."/>
            <person name="Silva J.C."/>
            <person name="Badger J.H."/>
            <person name="Albarraq A."/>
            <person name="Angiuoli S."/>
            <person name="Bussey H."/>
            <person name="Bowyer P."/>
            <person name="Cotty P.J."/>
            <person name="Dyer P.S."/>
            <person name="Egan A."/>
            <person name="Galens K."/>
            <person name="Fraser-Liggett C.M."/>
            <person name="Haas B.J."/>
            <person name="Inman J.M."/>
            <person name="Kent R."/>
            <person name="Lemieux S."/>
            <person name="Malavazi I."/>
            <person name="Orvis J."/>
            <person name="Roemer T."/>
            <person name="Ronning C.M."/>
            <person name="Sundaram J.P."/>
            <person name="Sutton G."/>
            <person name="Turner G."/>
            <person name="Venter J.C."/>
            <person name="White O.R."/>
            <person name="Whitty B.R."/>
            <person name="Youngman P."/>
            <person name="Wolfe K.H."/>
            <person name="Goldman G.H."/>
            <person name="Wortman J.R."/>
            <person name="Jiang B."/>
            <person name="Denning D.W."/>
            <person name="Nierman W.C."/>
        </authorList>
    </citation>
    <scope>NUCLEOTIDE SEQUENCE [LARGE SCALE GENOMIC DNA]</scope>
    <source>
        <strain evidence="7">ATCC 1020 / DSM 3700 / CBS 544.65 / FGSC A1164 / JCM 1740 / NRRL 181 / WB 181</strain>
    </source>
</reference>
<dbReference type="Pfam" id="PF01393">
    <property type="entry name" value="Chromo_shadow"/>
    <property type="match status" value="1"/>
</dbReference>
<dbReference type="InterPro" id="IPR008251">
    <property type="entry name" value="Chromo_shadow_dom"/>
</dbReference>
<evidence type="ECO:0000259" key="5">
    <source>
        <dbReference type="PROSITE" id="PS50013"/>
    </source>
</evidence>
<evidence type="ECO:0000256" key="4">
    <source>
        <dbReference type="SAM" id="MobiDB-lite"/>
    </source>
</evidence>
<dbReference type="GeneID" id="4584388"/>
<evidence type="ECO:0000313" key="7">
    <source>
        <dbReference type="Proteomes" id="UP000006702"/>
    </source>
</evidence>
<dbReference type="CDD" id="cd00024">
    <property type="entry name" value="CD_CSD"/>
    <property type="match status" value="1"/>
</dbReference>
<name>A1DMF5_NEOFI</name>
<dbReference type="SUPFAM" id="SSF54160">
    <property type="entry name" value="Chromo domain-like"/>
    <property type="match status" value="2"/>
</dbReference>
<dbReference type="InterPro" id="IPR051219">
    <property type="entry name" value="Heterochromatin_chromo-domain"/>
</dbReference>
<feature type="region of interest" description="Disordered" evidence="4">
    <location>
        <begin position="23"/>
        <end position="64"/>
    </location>
</feature>
<dbReference type="STRING" id="331117.A1DMF5"/>
<dbReference type="SMART" id="SM00298">
    <property type="entry name" value="CHROMO"/>
    <property type="match status" value="1"/>
</dbReference>
<dbReference type="InterPro" id="IPR000953">
    <property type="entry name" value="Chromo/chromo_shadow_dom"/>
</dbReference>
<feature type="domain" description="Chromo" evidence="5">
    <location>
        <begin position="68"/>
        <end position="130"/>
    </location>
</feature>
<dbReference type="InterPro" id="IPR016197">
    <property type="entry name" value="Chromo-like_dom_sf"/>
</dbReference>
<dbReference type="PROSITE" id="PS50013">
    <property type="entry name" value="CHROMO_2"/>
    <property type="match status" value="1"/>
</dbReference>
<proteinExistence type="predicted"/>
<dbReference type="KEGG" id="nfi:NFIA_053220"/>
<dbReference type="RefSeq" id="XP_001257873.1">
    <property type="nucleotide sequence ID" value="XM_001257872.1"/>
</dbReference>
<accession>A1DMF5</accession>
<keyword evidence="7" id="KW-1185">Reference proteome</keyword>
<evidence type="ECO:0000256" key="3">
    <source>
        <dbReference type="ARBA" id="ARBA00023242"/>
    </source>
</evidence>
<protein>
    <submittedName>
        <fullName evidence="6">Chromo domain protein</fullName>
    </submittedName>
</protein>
<dbReference type="InterPro" id="IPR023780">
    <property type="entry name" value="Chromo_domain"/>
</dbReference>
<dbReference type="PANTHER" id="PTHR22812">
    <property type="entry name" value="CHROMOBOX PROTEIN"/>
    <property type="match status" value="1"/>
</dbReference>
<evidence type="ECO:0000256" key="2">
    <source>
        <dbReference type="ARBA" id="ARBA00011353"/>
    </source>
</evidence>
<dbReference type="GO" id="GO:0006338">
    <property type="term" value="P:chromatin remodeling"/>
    <property type="evidence" value="ECO:0007669"/>
    <property type="project" value="UniProtKB-ARBA"/>
</dbReference>
<dbReference type="eggNOG" id="KOG1911">
    <property type="taxonomic scope" value="Eukaryota"/>
</dbReference>
<organism evidence="6 7">
    <name type="scientific">Neosartorya fischeri (strain ATCC 1020 / DSM 3700 / CBS 544.65 / FGSC A1164 / JCM 1740 / NRRL 181 / WB 181)</name>
    <name type="common">Aspergillus fischerianus</name>
    <dbReference type="NCBI Taxonomy" id="331117"/>
    <lineage>
        <taxon>Eukaryota</taxon>
        <taxon>Fungi</taxon>
        <taxon>Dikarya</taxon>
        <taxon>Ascomycota</taxon>
        <taxon>Pezizomycotina</taxon>
        <taxon>Eurotiomycetes</taxon>
        <taxon>Eurotiomycetidae</taxon>
        <taxon>Eurotiales</taxon>
        <taxon>Aspergillaceae</taxon>
        <taxon>Aspergillus</taxon>
        <taxon>Aspergillus subgen. Fumigati</taxon>
    </lineage>
</organism>
<dbReference type="EMBL" id="DS027698">
    <property type="protein sequence ID" value="EAW15976.1"/>
    <property type="molecule type" value="Genomic_DNA"/>
</dbReference>
<evidence type="ECO:0000256" key="1">
    <source>
        <dbReference type="ARBA" id="ARBA00004123"/>
    </source>
</evidence>
<gene>
    <name evidence="6" type="ORF">NFIA_053220</name>
</gene>
<dbReference type="AlphaFoldDB" id="A1DMF5"/>
<dbReference type="HOGENOM" id="CLU_045874_0_1_1"/>
<dbReference type="VEuPathDB" id="FungiDB:NFIA_053220"/>
<dbReference type="Proteomes" id="UP000006702">
    <property type="component" value="Unassembled WGS sequence"/>
</dbReference>
<sequence>MSQSGYDGLTCARHVQLTLPVAPVGDLSDDESTGGSIPYNNVEHDKDIAGDAKEEKEDDDENEEEGLYTVEKIMGHKFTKDGKLMLQVKWHGYDDPADQTLEPEENLLEGAKEILDEYFRAQGGRPEKPVAVRKRKSMGSVKAESETPAEPKRRRKSRANAETSTEMPEASDVPDWVPRSKSWEKDVEKVDTIIRDPKTNSLIAFLKWTNGKTAKVSIETCYEKCPRQASSA</sequence>
<dbReference type="Pfam" id="PF00385">
    <property type="entry name" value="Chromo"/>
    <property type="match status" value="1"/>
</dbReference>
<feature type="compositionally biased region" description="Basic and acidic residues" evidence="4">
    <location>
        <begin position="42"/>
        <end position="55"/>
    </location>
</feature>
<feature type="region of interest" description="Disordered" evidence="4">
    <location>
        <begin position="119"/>
        <end position="184"/>
    </location>
</feature>
<keyword evidence="3" id="KW-0539">Nucleus</keyword>
<dbReference type="OrthoDB" id="433924at2759"/>
<dbReference type="GO" id="GO:0005634">
    <property type="term" value="C:nucleus"/>
    <property type="evidence" value="ECO:0007669"/>
    <property type="project" value="UniProtKB-SubCell"/>
</dbReference>
<feature type="compositionally biased region" description="Basic and acidic residues" evidence="4">
    <location>
        <begin position="119"/>
        <end position="130"/>
    </location>
</feature>
<comment type="subunit">
    <text evidence="2">Component of the NuA4 histone acetyltransferase complex.</text>
</comment>
<dbReference type="Gene3D" id="2.40.50.40">
    <property type="match status" value="2"/>
</dbReference>
<evidence type="ECO:0000313" key="6">
    <source>
        <dbReference type="EMBL" id="EAW15976.1"/>
    </source>
</evidence>